<protein>
    <submittedName>
        <fullName evidence="1">Uncharacterized protein</fullName>
    </submittedName>
</protein>
<dbReference type="KEGG" id="hsr:HSBAA_08870"/>
<gene>
    <name evidence="1" type="ORF">HSBAA_08870</name>
</gene>
<evidence type="ECO:0000313" key="2">
    <source>
        <dbReference type="Proteomes" id="UP000320231"/>
    </source>
</evidence>
<dbReference type="AlphaFoldDB" id="A0A455U516"/>
<name>A0A455U516_9GAMM</name>
<dbReference type="EMBL" id="AP019514">
    <property type="protein sequence ID" value="BBI59581.1"/>
    <property type="molecule type" value="Genomic_DNA"/>
</dbReference>
<organism evidence="1 2">
    <name type="scientific">Vreelandella sulfidaeris</name>
    <dbReference type="NCBI Taxonomy" id="115553"/>
    <lineage>
        <taxon>Bacteria</taxon>
        <taxon>Pseudomonadati</taxon>
        <taxon>Pseudomonadota</taxon>
        <taxon>Gammaproteobacteria</taxon>
        <taxon>Oceanospirillales</taxon>
        <taxon>Halomonadaceae</taxon>
        <taxon>Vreelandella</taxon>
    </lineage>
</organism>
<dbReference type="Proteomes" id="UP000320231">
    <property type="component" value="Chromosome"/>
</dbReference>
<accession>A0A455U516</accession>
<proteinExistence type="predicted"/>
<evidence type="ECO:0000313" key="1">
    <source>
        <dbReference type="EMBL" id="BBI59581.1"/>
    </source>
</evidence>
<reference evidence="1 2" key="1">
    <citation type="journal article" date="2019" name="Microbiol. Resour. Announc.">
        <title>Complete Genome Sequence of Halomonas sulfidaeris Strain Esulfide1 Isolated from a Metal Sulfide Rock at a Depth of 2,200 Meters, Obtained Using Nanopore Sequencing.</title>
        <authorList>
            <person name="Saito M."/>
            <person name="Nishigata A."/>
            <person name="Galipon J."/>
            <person name="Arakawa K."/>
        </authorList>
    </citation>
    <scope>NUCLEOTIDE SEQUENCE [LARGE SCALE GENOMIC DNA]</scope>
    <source>
        <strain evidence="1 2">ATCC BAA-803</strain>
    </source>
</reference>
<sequence>MDAHEWLVVNALPGMGALRIAQLLARQPQWPAGWLAALPSRAASELRLWLEHPARSPLQNVIDETLAGSRASQVGTYCIVTTPLGLHC</sequence>